<feature type="compositionally biased region" description="Polar residues" evidence="1">
    <location>
        <begin position="328"/>
        <end position="337"/>
    </location>
</feature>
<proteinExistence type="predicted"/>
<gene>
    <name evidence="2" type="ORF">Vafri_16235</name>
</gene>
<feature type="non-terminal residue" evidence="2">
    <location>
        <position position="667"/>
    </location>
</feature>
<feature type="compositionally biased region" description="Basic and acidic residues" evidence="1">
    <location>
        <begin position="316"/>
        <end position="325"/>
    </location>
</feature>
<feature type="region of interest" description="Disordered" evidence="1">
    <location>
        <begin position="1"/>
        <end position="155"/>
    </location>
</feature>
<organism evidence="2 3">
    <name type="scientific">Volvox africanus</name>
    <dbReference type="NCBI Taxonomy" id="51714"/>
    <lineage>
        <taxon>Eukaryota</taxon>
        <taxon>Viridiplantae</taxon>
        <taxon>Chlorophyta</taxon>
        <taxon>core chlorophytes</taxon>
        <taxon>Chlorophyceae</taxon>
        <taxon>CS clade</taxon>
        <taxon>Chlamydomonadales</taxon>
        <taxon>Volvocaceae</taxon>
        <taxon>Volvox</taxon>
    </lineage>
</organism>
<feature type="region of interest" description="Disordered" evidence="1">
    <location>
        <begin position="316"/>
        <end position="349"/>
    </location>
</feature>
<evidence type="ECO:0000313" key="2">
    <source>
        <dbReference type="EMBL" id="GIL62010.1"/>
    </source>
</evidence>
<comment type="caution">
    <text evidence="2">The sequence shown here is derived from an EMBL/GenBank/DDBJ whole genome shotgun (WGS) entry which is preliminary data.</text>
</comment>
<feature type="compositionally biased region" description="Basic and acidic residues" evidence="1">
    <location>
        <begin position="339"/>
        <end position="349"/>
    </location>
</feature>
<evidence type="ECO:0000256" key="1">
    <source>
        <dbReference type="SAM" id="MobiDB-lite"/>
    </source>
</evidence>
<dbReference type="Proteomes" id="UP000747399">
    <property type="component" value="Unassembled WGS sequence"/>
</dbReference>
<name>A0A8J4F5J3_9CHLO</name>
<accession>A0A8J4F5J3</accession>
<keyword evidence="3" id="KW-1185">Reference proteome</keyword>
<protein>
    <submittedName>
        <fullName evidence="2">Uncharacterized protein</fullName>
    </submittedName>
</protein>
<evidence type="ECO:0000313" key="3">
    <source>
        <dbReference type="Proteomes" id="UP000747399"/>
    </source>
</evidence>
<dbReference type="EMBL" id="BNCO01000048">
    <property type="protein sequence ID" value="GIL62010.1"/>
    <property type="molecule type" value="Genomic_DNA"/>
</dbReference>
<dbReference type="AlphaFoldDB" id="A0A8J4F5J3"/>
<sequence length="667" mass="72803">MNVAHGYPTRSQRKKPGIQGATAGGSLETSFAAASRATPSPAVAQGRRSRERTAEPLRSVTPGRVVRRRGLEGHVENPISVDSPTRDVCPDGQGPALTAAPRKGSSGQDQDGTLTRAPDQLAPAPGREAGTTIVNPRDQPFPRPSENPWGGLEAWREDHPSLLPWFTDAALGRGGMSSRELRPQRFMDPVTGEPQGPTPPNRATAWLAASDSAAPLGGDEARRMEVAFTRHAERRSDGFAQVQLPWSAREPIWEPCGSLFDSYRTRPRLQTSEAEAAALIPGVGWSRPPLEPVALPNERLPPANAGMADDRNLEPWATWDREPRGRPGNQSGPNSRSLAGRDRGEEPSNMHDLAHLNAKQEGEFGLMHRHLSRAPIRDQLITLQRRGLIYDKPRGPDLANEAAYWEFVRAAVEGSRANTAGLPGMELGRLIEVRTQAYIASLTSYRGVAVSVAELGEDIWATIKDQIARACDHPDLTQYLGDQGHQDLPQSVEQLLRGEWNRRVGGLRDVLQLCHEWALFLQWEVTPRSLPKLLVDAANTSKVVVMAAKMLAAETMDYRRPIHAYRHFWGPLTYGLSRGLEFFLQACRIAELRASEADILANATSASLQAAFRPLLEKDIGGSRAGGLRPIDNHLAVYQGASWDLPTSRQGPRLDATGVVTGVSAGE</sequence>
<reference evidence="2" key="1">
    <citation type="journal article" date="2021" name="Proc. Natl. Acad. Sci. U.S.A.">
        <title>Three genomes in the algal genus Volvox reveal the fate of a haploid sex-determining region after a transition to homothallism.</title>
        <authorList>
            <person name="Yamamoto K."/>
            <person name="Hamaji T."/>
            <person name="Kawai-Toyooka H."/>
            <person name="Matsuzaki R."/>
            <person name="Takahashi F."/>
            <person name="Nishimura Y."/>
            <person name="Kawachi M."/>
            <person name="Noguchi H."/>
            <person name="Minakuchi Y."/>
            <person name="Umen J.G."/>
            <person name="Toyoda A."/>
            <person name="Nozaki H."/>
        </authorList>
    </citation>
    <scope>NUCLEOTIDE SEQUENCE</scope>
    <source>
        <strain evidence="2">NIES-3780</strain>
    </source>
</reference>